<sequence>MNDQKMKLSHILLVEDNEGDILLTLEAFEECKIRTEISVTKNGQDALDFLFKRGAFTDAKKPDLILLDINIPIFNGHEVLKQIKEDSILKKIPVVILTTSSSEKDLNKAYEHHCNSYVKKPLNISEFLEAILKIEQFWLQLSLLTK</sequence>
<feature type="domain" description="Response regulatory" evidence="1">
    <location>
        <begin position="10"/>
        <end position="135"/>
    </location>
</feature>
<dbReference type="SUPFAM" id="SSF52172">
    <property type="entry name" value="CheY-like"/>
    <property type="match status" value="1"/>
</dbReference>
<accession>A0A0F9LJ32</accession>
<evidence type="ECO:0000259" key="1">
    <source>
        <dbReference type="PROSITE" id="PS50110"/>
    </source>
</evidence>
<gene>
    <name evidence="2" type="ORF">LCGC14_1271040</name>
</gene>
<dbReference type="CDD" id="cd17557">
    <property type="entry name" value="REC_Rcp-like"/>
    <property type="match status" value="1"/>
</dbReference>
<dbReference type="GO" id="GO:0000160">
    <property type="term" value="P:phosphorelay signal transduction system"/>
    <property type="evidence" value="ECO:0007669"/>
    <property type="project" value="InterPro"/>
</dbReference>
<dbReference type="InterPro" id="IPR001789">
    <property type="entry name" value="Sig_transdc_resp-reg_receiver"/>
</dbReference>
<evidence type="ECO:0000313" key="2">
    <source>
        <dbReference type="EMBL" id="KKM87231.1"/>
    </source>
</evidence>
<dbReference type="InterPro" id="IPR052893">
    <property type="entry name" value="TCS_response_regulator"/>
</dbReference>
<dbReference type="EMBL" id="LAZR01007133">
    <property type="protein sequence ID" value="KKM87231.1"/>
    <property type="molecule type" value="Genomic_DNA"/>
</dbReference>
<name>A0A0F9LJ32_9ZZZZ</name>
<dbReference type="PROSITE" id="PS50110">
    <property type="entry name" value="RESPONSE_REGULATORY"/>
    <property type="match status" value="1"/>
</dbReference>
<comment type="caution">
    <text evidence="2">The sequence shown here is derived from an EMBL/GenBank/DDBJ whole genome shotgun (WGS) entry which is preliminary data.</text>
</comment>
<proteinExistence type="predicted"/>
<dbReference type="Pfam" id="PF00072">
    <property type="entry name" value="Response_reg"/>
    <property type="match status" value="1"/>
</dbReference>
<reference evidence="2" key="1">
    <citation type="journal article" date="2015" name="Nature">
        <title>Complex archaea that bridge the gap between prokaryotes and eukaryotes.</title>
        <authorList>
            <person name="Spang A."/>
            <person name="Saw J.H."/>
            <person name="Jorgensen S.L."/>
            <person name="Zaremba-Niedzwiedzka K."/>
            <person name="Martijn J."/>
            <person name="Lind A.E."/>
            <person name="van Eijk R."/>
            <person name="Schleper C."/>
            <person name="Guy L."/>
            <person name="Ettema T.J."/>
        </authorList>
    </citation>
    <scope>NUCLEOTIDE SEQUENCE</scope>
</reference>
<dbReference type="SMART" id="SM00448">
    <property type="entry name" value="REC"/>
    <property type="match status" value="1"/>
</dbReference>
<dbReference type="PANTHER" id="PTHR44520">
    <property type="entry name" value="RESPONSE REGULATOR RCP1-RELATED"/>
    <property type="match status" value="1"/>
</dbReference>
<protein>
    <recommendedName>
        <fullName evidence="1">Response regulatory domain-containing protein</fullName>
    </recommendedName>
</protein>
<dbReference type="AlphaFoldDB" id="A0A0F9LJ32"/>
<organism evidence="2">
    <name type="scientific">marine sediment metagenome</name>
    <dbReference type="NCBI Taxonomy" id="412755"/>
    <lineage>
        <taxon>unclassified sequences</taxon>
        <taxon>metagenomes</taxon>
        <taxon>ecological metagenomes</taxon>
    </lineage>
</organism>
<dbReference type="InterPro" id="IPR011006">
    <property type="entry name" value="CheY-like_superfamily"/>
</dbReference>
<dbReference type="Gene3D" id="3.40.50.2300">
    <property type="match status" value="1"/>
</dbReference>
<dbReference type="PANTHER" id="PTHR44520:SF2">
    <property type="entry name" value="RESPONSE REGULATOR RCP1"/>
    <property type="match status" value="1"/>
</dbReference>